<comment type="caution">
    <text evidence="12">The sequence shown here is derived from an EMBL/GenBank/DDBJ whole genome shotgun (WGS) entry which is preliminary data.</text>
</comment>
<evidence type="ECO:0000259" key="11">
    <source>
        <dbReference type="PROSITE" id="PS51767"/>
    </source>
</evidence>
<dbReference type="PRINTS" id="PR00792">
    <property type="entry name" value="PEPSIN"/>
</dbReference>
<evidence type="ECO:0000256" key="6">
    <source>
        <dbReference type="ARBA" id="ARBA00023157"/>
    </source>
</evidence>
<dbReference type="GO" id="GO:0006508">
    <property type="term" value="P:proteolysis"/>
    <property type="evidence" value="ECO:0007669"/>
    <property type="project" value="UniProtKB-KW"/>
</dbReference>
<feature type="active site" evidence="8">
    <location>
        <position position="287"/>
    </location>
</feature>
<dbReference type="GO" id="GO:0004190">
    <property type="term" value="F:aspartic-type endopeptidase activity"/>
    <property type="evidence" value="ECO:0007669"/>
    <property type="project" value="UniProtKB-KW"/>
</dbReference>
<dbReference type="PANTHER" id="PTHR47966:SF80">
    <property type="entry name" value="ASPARTIC PROTEINASE-LIKE"/>
    <property type="match status" value="1"/>
</dbReference>
<dbReference type="Gene3D" id="2.40.70.10">
    <property type="entry name" value="Acid Proteases"/>
    <property type="match status" value="3"/>
</dbReference>
<dbReference type="Proteomes" id="UP001206925">
    <property type="component" value="Unassembled WGS sequence"/>
</dbReference>
<evidence type="ECO:0000256" key="2">
    <source>
        <dbReference type="ARBA" id="ARBA00022670"/>
    </source>
</evidence>
<organism evidence="12 13">
    <name type="scientific">Ambrosia artemisiifolia</name>
    <name type="common">Common ragweed</name>
    <dbReference type="NCBI Taxonomy" id="4212"/>
    <lineage>
        <taxon>Eukaryota</taxon>
        <taxon>Viridiplantae</taxon>
        <taxon>Streptophyta</taxon>
        <taxon>Embryophyta</taxon>
        <taxon>Tracheophyta</taxon>
        <taxon>Spermatophyta</taxon>
        <taxon>Magnoliopsida</taxon>
        <taxon>eudicotyledons</taxon>
        <taxon>Gunneridae</taxon>
        <taxon>Pentapetalae</taxon>
        <taxon>asterids</taxon>
        <taxon>campanulids</taxon>
        <taxon>Asterales</taxon>
        <taxon>Asteraceae</taxon>
        <taxon>Asteroideae</taxon>
        <taxon>Heliantheae alliance</taxon>
        <taxon>Heliantheae</taxon>
        <taxon>Ambrosia</taxon>
    </lineage>
</organism>
<gene>
    <name evidence="12" type="ORF">M8C21_020569</name>
</gene>
<keyword evidence="13" id="KW-1185">Reference proteome</keyword>
<dbReference type="PROSITE" id="PS00141">
    <property type="entry name" value="ASP_PROTEASE"/>
    <property type="match status" value="1"/>
</dbReference>
<keyword evidence="4 10" id="KW-0378">Hydrolase</keyword>
<evidence type="ECO:0000313" key="13">
    <source>
        <dbReference type="Proteomes" id="UP001206925"/>
    </source>
</evidence>
<accession>A0AAD5CSC1</accession>
<dbReference type="Pfam" id="PF00026">
    <property type="entry name" value="Asp"/>
    <property type="match status" value="2"/>
</dbReference>
<evidence type="ECO:0000256" key="4">
    <source>
        <dbReference type="ARBA" id="ARBA00022801"/>
    </source>
</evidence>
<evidence type="ECO:0000256" key="5">
    <source>
        <dbReference type="ARBA" id="ARBA00023145"/>
    </source>
</evidence>
<dbReference type="PROSITE" id="PS51767">
    <property type="entry name" value="PEPTIDASE_A1"/>
    <property type="match status" value="1"/>
</dbReference>
<evidence type="ECO:0000256" key="3">
    <source>
        <dbReference type="ARBA" id="ARBA00022750"/>
    </source>
</evidence>
<sequence length="472" mass="52019">MGRTLEIIALFVYFSTLLHTLVFSTSTDGLVRIRLKKARFGDDDDDDYLNALIKKYGTNVDDLQVTGRYDIVALKNYQDVQYFGEIGIGTPPQSFNVIFDMGSTDLWIPSSECLSSVSCSLHSQYKSSESSTYKMNGKHVAIDYGSGLVSGHFSEDNVIVGGLVVERQEFIEATREIGTTFFKGKFDGILGLGFKEISVGNVVPVWDNMVNQNLVRKRMFSFWLNRNVDTDEGGEVVFGGVDPNHYKGVHTYVPLTGKGYWQFDMGDILIDGKQAGICKSGCSVIADTGSSLIAGPPTMINKINLAIGTNGIFEQACRFVITSIGRTIFNLLSSWINPFAICVPTGICIGNHKASARIENVIDRSNGSFSGLEDAPWCVLCKLVVQLFRNGIEASRDTILTLVTEMCELIPIPVGASVVDCARIPFMPIISFTIGDKKLNFHQMRVLGDVFMRCYHTVFDYGNLRMGFADAA</sequence>
<dbReference type="InterPro" id="IPR001969">
    <property type="entry name" value="Aspartic_peptidase_AS"/>
</dbReference>
<keyword evidence="2 10" id="KW-0645">Protease</keyword>
<evidence type="ECO:0000256" key="10">
    <source>
        <dbReference type="RuleBase" id="RU000454"/>
    </source>
</evidence>
<dbReference type="AlphaFoldDB" id="A0AAD5CSC1"/>
<dbReference type="EMBL" id="JAMZMK010007076">
    <property type="protein sequence ID" value="KAI7745969.1"/>
    <property type="molecule type" value="Genomic_DNA"/>
</dbReference>
<evidence type="ECO:0000256" key="7">
    <source>
        <dbReference type="ARBA" id="ARBA00023180"/>
    </source>
</evidence>
<dbReference type="InterPro" id="IPR021109">
    <property type="entry name" value="Peptidase_aspartic_dom_sf"/>
</dbReference>
<dbReference type="SUPFAM" id="SSF50630">
    <property type="entry name" value="Acid proteases"/>
    <property type="match status" value="1"/>
</dbReference>
<reference evidence="12" key="1">
    <citation type="submission" date="2022-06" db="EMBL/GenBank/DDBJ databases">
        <title>Uncovering the hologenomic basis of an extraordinary plant invasion.</title>
        <authorList>
            <person name="Bieker V.C."/>
            <person name="Martin M.D."/>
            <person name="Gilbert T."/>
            <person name="Hodgins K."/>
            <person name="Battlay P."/>
            <person name="Petersen B."/>
            <person name="Wilson J."/>
        </authorList>
    </citation>
    <scope>NUCLEOTIDE SEQUENCE</scope>
    <source>
        <strain evidence="12">AA19_3_7</strain>
        <tissue evidence="12">Leaf</tissue>
    </source>
</reference>
<dbReference type="SUPFAM" id="SSF47862">
    <property type="entry name" value="Saposin"/>
    <property type="match status" value="1"/>
</dbReference>
<evidence type="ECO:0000256" key="8">
    <source>
        <dbReference type="PIRSR" id="PIRSR601461-1"/>
    </source>
</evidence>
<keyword evidence="6 9" id="KW-1015">Disulfide bond</keyword>
<evidence type="ECO:0000256" key="1">
    <source>
        <dbReference type="ARBA" id="ARBA00007447"/>
    </source>
</evidence>
<dbReference type="PANTHER" id="PTHR47966">
    <property type="entry name" value="BETA-SITE APP-CLEAVING ENZYME, ISOFORM A-RELATED"/>
    <property type="match status" value="1"/>
</dbReference>
<feature type="domain" description="Peptidase A1" evidence="11">
    <location>
        <begin position="82"/>
        <end position="469"/>
    </location>
</feature>
<keyword evidence="7" id="KW-0325">Glycoprotein</keyword>
<feature type="disulfide bond" evidence="9">
    <location>
        <begin position="113"/>
        <end position="119"/>
    </location>
</feature>
<proteinExistence type="inferred from homology"/>
<dbReference type="InterPro" id="IPR033121">
    <property type="entry name" value="PEPTIDASE_A1"/>
</dbReference>
<keyword evidence="5" id="KW-0865">Zymogen</keyword>
<protein>
    <recommendedName>
        <fullName evidence="11">Peptidase A1 domain-containing protein</fullName>
    </recommendedName>
</protein>
<dbReference type="InterPro" id="IPR011001">
    <property type="entry name" value="Saposin-like"/>
</dbReference>
<name>A0AAD5CSC1_AMBAR</name>
<feature type="active site" evidence="8">
    <location>
        <position position="100"/>
    </location>
</feature>
<evidence type="ECO:0000313" key="12">
    <source>
        <dbReference type="EMBL" id="KAI7745969.1"/>
    </source>
</evidence>
<dbReference type="InterPro" id="IPR001461">
    <property type="entry name" value="Aspartic_peptidase_A1"/>
</dbReference>
<dbReference type="FunFam" id="2.40.70.10:FF:000115">
    <property type="entry name" value="Lysosomal aspartic protease"/>
    <property type="match status" value="1"/>
</dbReference>
<evidence type="ECO:0000256" key="9">
    <source>
        <dbReference type="PIRSR" id="PIRSR601461-2"/>
    </source>
</evidence>
<comment type="similarity">
    <text evidence="1 10">Belongs to the peptidase A1 family.</text>
</comment>
<keyword evidence="3 10" id="KW-0064">Aspartyl protease</keyword>
<dbReference type="Gene3D" id="1.10.225.10">
    <property type="entry name" value="Saposin-like"/>
    <property type="match status" value="1"/>
</dbReference>